<dbReference type="GO" id="GO:0008168">
    <property type="term" value="F:methyltransferase activity"/>
    <property type="evidence" value="ECO:0007669"/>
    <property type="project" value="UniProtKB-KW"/>
</dbReference>
<keyword evidence="2" id="KW-0808">Transferase</keyword>
<dbReference type="PANTHER" id="PTHR34009">
    <property type="entry name" value="PROTEIN STAR"/>
    <property type="match status" value="1"/>
</dbReference>
<dbReference type="STRING" id="1470563.SAMN05444000_106136"/>
<gene>
    <name evidence="2" type="ORF">SAMN05444000_106136</name>
</gene>
<dbReference type="Pfam" id="PF05050">
    <property type="entry name" value="Methyltransf_21"/>
    <property type="match status" value="1"/>
</dbReference>
<proteinExistence type="predicted"/>
<keyword evidence="3" id="KW-1185">Reference proteome</keyword>
<sequence length="250" mass="29038">MSKSILNQTITKSDRLKQLKERERGYFDLEFIRAMPPEVRNQCIDLLDQSQSQVRQDLFALAQLNFKRNGFFLEFGATDGLAHNNSFLMECQFGWNGILSEPARGWHDALKSRRKCIIDTRCVWKLTGESIQFTEAPRGENSSISAFSNSKRKLRGQNYSVESVSLNDLLDQHNAPDILDYVSIDTEGSEFEILNAFDFKSRAFRVLNVEHNFAPQREDLFRLLTSHGYKRVLEPVSRFDDWYIRPDLLD</sequence>
<dbReference type="InterPro" id="IPR029063">
    <property type="entry name" value="SAM-dependent_MTases_sf"/>
</dbReference>
<dbReference type="RefSeq" id="WP_073251150.1">
    <property type="nucleotide sequence ID" value="NZ_FQZQ01000006.1"/>
</dbReference>
<evidence type="ECO:0000259" key="1">
    <source>
        <dbReference type="Pfam" id="PF05050"/>
    </source>
</evidence>
<reference evidence="3" key="1">
    <citation type="submission" date="2016-11" db="EMBL/GenBank/DDBJ databases">
        <authorList>
            <person name="Varghese N."/>
            <person name="Submissions S."/>
        </authorList>
    </citation>
    <scope>NUCLEOTIDE SEQUENCE [LARGE SCALE GENOMIC DNA]</scope>
    <source>
        <strain evidence="3">DSM 100564</strain>
    </source>
</reference>
<dbReference type="GO" id="GO:0005737">
    <property type="term" value="C:cytoplasm"/>
    <property type="evidence" value="ECO:0007669"/>
    <property type="project" value="GOC"/>
</dbReference>
<dbReference type="InterPro" id="IPR006342">
    <property type="entry name" value="FkbM_mtfrase"/>
</dbReference>
<dbReference type="OrthoDB" id="938855at2"/>
<feature type="domain" description="Methyltransferase FkbM" evidence="1">
    <location>
        <begin position="138"/>
        <end position="230"/>
    </location>
</feature>
<dbReference type="Proteomes" id="UP000183982">
    <property type="component" value="Unassembled WGS sequence"/>
</dbReference>
<dbReference type="Gene3D" id="3.40.50.150">
    <property type="entry name" value="Vaccinia Virus protein VP39"/>
    <property type="match status" value="1"/>
</dbReference>
<dbReference type="GO" id="GO:0032259">
    <property type="term" value="P:methylation"/>
    <property type="evidence" value="ECO:0007669"/>
    <property type="project" value="UniProtKB-KW"/>
</dbReference>
<dbReference type="GO" id="GO:0006888">
    <property type="term" value="P:endoplasmic reticulum to Golgi vesicle-mediated transport"/>
    <property type="evidence" value="ECO:0007669"/>
    <property type="project" value="TreeGrafter"/>
</dbReference>
<dbReference type="PANTHER" id="PTHR34009:SF2">
    <property type="entry name" value="PROTEIN STAR"/>
    <property type="match status" value="1"/>
</dbReference>
<dbReference type="AlphaFoldDB" id="A0A1M6HSN2"/>
<organism evidence="2 3">
    <name type="scientific">Shimia gijangensis</name>
    <dbReference type="NCBI Taxonomy" id="1470563"/>
    <lineage>
        <taxon>Bacteria</taxon>
        <taxon>Pseudomonadati</taxon>
        <taxon>Pseudomonadota</taxon>
        <taxon>Alphaproteobacteria</taxon>
        <taxon>Rhodobacterales</taxon>
        <taxon>Roseobacteraceae</taxon>
    </lineage>
</organism>
<accession>A0A1M6HSN2</accession>
<name>A0A1M6HSN2_9RHOB</name>
<protein>
    <submittedName>
        <fullName evidence="2">Methyltransferase, FkbM family</fullName>
    </submittedName>
</protein>
<dbReference type="GO" id="GO:0016197">
    <property type="term" value="P:endosomal transport"/>
    <property type="evidence" value="ECO:0007669"/>
    <property type="project" value="TreeGrafter"/>
</dbReference>
<dbReference type="SUPFAM" id="SSF53335">
    <property type="entry name" value="S-adenosyl-L-methionine-dependent methyltransferases"/>
    <property type="match status" value="1"/>
</dbReference>
<dbReference type="EMBL" id="FQZQ01000006">
    <property type="protein sequence ID" value="SHJ25183.1"/>
    <property type="molecule type" value="Genomic_DNA"/>
</dbReference>
<evidence type="ECO:0000313" key="2">
    <source>
        <dbReference type="EMBL" id="SHJ25183.1"/>
    </source>
</evidence>
<keyword evidence="2" id="KW-0489">Methyltransferase</keyword>
<dbReference type="GO" id="GO:0005886">
    <property type="term" value="C:plasma membrane"/>
    <property type="evidence" value="ECO:0007669"/>
    <property type="project" value="TreeGrafter"/>
</dbReference>
<dbReference type="InterPro" id="IPR053202">
    <property type="entry name" value="EGF_Rcpt_Signaling_Reg"/>
</dbReference>
<evidence type="ECO:0000313" key="3">
    <source>
        <dbReference type="Proteomes" id="UP000183982"/>
    </source>
</evidence>